<evidence type="ECO:0000313" key="1">
    <source>
        <dbReference type="EMBL" id="PSR30456.1"/>
    </source>
</evidence>
<protein>
    <submittedName>
        <fullName evidence="1">Uncharacterized protein</fullName>
    </submittedName>
</protein>
<dbReference type="Proteomes" id="UP000242699">
    <property type="component" value="Unassembled WGS sequence"/>
</dbReference>
<dbReference type="PANTHER" id="PTHR37691">
    <property type="entry name" value="BLR3518 PROTEIN"/>
    <property type="match status" value="1"/>
</dbReference>
<comment type="caution">
    <text evidence="1">The sequence shown here is derived from an EMBL/GenBank/DDBJ whole genome shotgun (WGS) entry which is preliminary data.</text>
</comment>
<dbReference type="SUPFAM" id="SSF75169">
    <property type="entry name" value="DsrEFH-like"/>
    <property type="match status" value="1"/>
</dbReference>
<evidence type="ECO:0000313" key="2">
    <source>
        <dbReference type="Proteomes" id="UP000242699"/>
    </source>
</evidence>
<dbReference type="PANTHER" id="PTHR37691:SF1">
    <property type="entry name" value="BLR3518 PROTEIN"/>
    <property type="match status" value="1"/>
</dbReference>
<dbReference type="AlphaFoldDB" id="A0A2T2X7M7"/>
<sequence>MEQGAVFHINDASVNKQRSALKNIENLRAEMPDIPIELVVQGEAITMVVDRETALKPELETLLQEGVTVAVCRNTMRGKGISSEQLILGVEIVPSAVGELVRRQKQGMAYIKP</sequence>
<dbReference type="InterPro" id="IPR027396">
    <property type="entry name" value="DsrEFH-like"/>
</dbReference>
<dbReference type="Gene3D" id="3.40.1260.10">
    <property type="entry name" value="DsrEFH-like"/>
    <property type="match status" value="1"/>
</dbReference>
<accession>A0A2T2X7M7</accession>
<dbReference type="InterPro" id="IPR003787">
    <property type="entry name" value="Sulphur_relay_DsrE/F-like"/>
</dbReference>
<proteinExistence type="predicted"/>
<name>A0A2T2X7M7_9FIRM</name>
<reference evidence="1 2" key="1">
    <citation type="journal article" date="2014" name="BMC Genomics">
        <title>Comparison of environmental and isolate Sulfobacillus genomes reveals diverse carbon, sulfur, nitrogen, and hydrogen metabolisms.</title>
        <authorList>
            <person name="Justice N.B."/>
            <person name="Norman A."/>
            <person name="Brown C.T."/>
            <person name="Singh A."/>
            <person name="Thomas B.C."/>
            <person name="Banfield J.F."/>
        </authorList>
    </citation>
    <scope>NUCLEOTIDE SEQUENCE [LARGE SCALE GENOMIC DNA]</scope>
    <source>
        <strain evidence="1">AMDSBA1</strain>
    </source>
</reference>
<gene>
    <name evidence="1" type="ORF">C7B43_06105</name>
</gene>
<dbReference type="Pfam" id="PF02635">
    <property type="entry name" value="DsrE"/>
    <property type="match status" value="1"/>
</dbReference>
<organism evidence="1 2">
    <name type="scientific">Sulfobacillus benefaciens</name>
    <dbReference type="NCBI Taxonomy" id="453960"/>
    <lineage>
        <taxon>Bacteria</taxon>
        <taxon>Bacillati</taxon>
        <taxon>Bacillota</taxon>
        <taxon>Clostridia</taxon>
        <taxon>Eubacteriales</taxon>
        <taxon>Clostridiales Family XVII. Incertae Sedis</taxon>
        <taxon>Sulfobacillus</taxon>
    </lineage>
</organism>
<dbReference type="EMBL" id="PXYT01000010">
    <property type="protein sequence ID" value="PSR30456.1"/>
    <property type="molecule type" value="Genomic_DNA"/>
</dbReference>